<dbReference type="Gene3D" id="2.60.40.420">
    <property type="entry name" value="Cupredoxins - blue copper proteins"/>
    <property type="match status" value="1"/>
</dbReference>
<protein>
    <submittedName>
        <fullName evidence="5">Copper-binding protein</fullName>
    </submittedName>
</protein>
<keyword evidence="2" id="KW-0186">Copper</keyword>
<feature type="domain" description="Blue (type 1) copper" evidence="4">
    <location>
        <begin position="56"/>
        <end position="127"/>
    </location>
</feature>
<dbReference type="EMBL" id="CP026995">
    <property type="protein sequence ID" value="QLH06838.1"/>
    <property type="molecule type" value="Genomic_DNA"/>
</dbReference>
<feature type="transmembrane region" description="Helical" evidence="3">
    <location>
        <begin position="244"/>
        <end position="263"/>
    </location>
</feature>
<evidence type="ECO:0000259" key="4">
    <source>
        <dbReference type="Pfam" id="PF00127"/>
    </source>
</evidence>
<organism evidence="5 6">
    <name type="scientific">Nitrosopumilus ureiphilus</name>
    <dbReference type="NCBI Taxonomy" id="1470067"/>
    <lineage>
        <taxon>Archaea</taxon>
        <taxon>Nitrososphaerota</taxon>
        <taxon>Nitrososphaeria</taxon>
        <taxon>Nitrosopumilales</taxon>
        <taxon>Nitrosopumilaceae</taxon>
        <taxon>Nitrosopumilus</taxon>
    </lineage>
</organism>
<sequence length="271" mass="29920">MRLAVFALPIIVAFVLSSDTLAFAETNYEIKIPSGASDPGAPFFWSEKTTGVTTGIITIYPGDSVTWKNADTAFHTITSVSQSGEENGLFDSGLFTAGDSYTRQFNELGDFYYYCNLHLWMNGVVHVIKNPGSVQSIFRVASGYSDDGLGFEVKYILDTHLADTVHVDPNGRSLTFTIPEDTENEQITMILPPKLIENPNTVWVDGEMVNIEIEETATGSKLIIPIKPHSKEIKVMGSYVIPEFGFLTMTVLSIGIFSTLFVARSKFSFLR</sequence>
<keyword evidence="3" id="KW-0812">Transmembrane</keyword>
<accession>A0A7D5R6Z3</accession>
<evidence type="ECO:0000256" key="2">
    <source>
        <dbReference type="ARBA" id="ARBA00023008"/>
    </source>
</evidence>
<dbReference type="GO" id="GO:0005507">
    <property type="term" value="F:copper ion binding"/>
    <property type="evidence" value="ECO:0007669"/>
    <property type="project" value="InterPro"/>
</dbReference>
<dbReference type="Pfam" id="PF00127">
    <property type="entry name" value="Copper-bind"/>
    <property type="match status" value="1"/>
</dbReference>
<dbReference type="PANTHER" id="PTHR36507:SF1">
    <property type="entry name" value="BLL1555 PROTEIN"/>
    <property type="match status" value="1"/>
</dbReference>
<dbReference type="KEGG" id="nue:C5F50_06920"/>
<keyword evidence="6" id="KW-1185">Reference proteome</keyword>
<dbReference type="PANTHER" id="PTHR36507">
    <property type="entry name" value="BLL1555 PROTEIN"/>
    <property type="match status" value="1"/>
</dbReference>
<keyword evidence="3" id="KW-1133">Transmembrane helix</keyword>
<evidence type="ECO:0000256" key="3">
    <source>
        <dbReference type="SAM" id="Phobius"/>
    </source>
</evidence>
<dbReference type="SUPFAM" id="SSF49503">
    <property type="entry name" value="Cupredoxins"/>
    <property type="match status" value="1"/>
</dbReference>
<dbReference type="InterPro" id="IPR000923">
    <property type="entry name" value="BlueCu_1"/>
</dbReference>
<dbReference type="InterPro" id="IPR008972">
    <property type="entry name" value="Cupredoxin"/>
</dbReference>
<dbReference type="Proteomes" id="UP000509478">
    <property type="component" value="Chromosome"/>
</dbReference>
<reference evidence="5 6" key="1">
    <citation type="submission" date="2018-02" db="EMBL/GenBank/DDBJ databases">
        <title>Complete genome of Nitrosopumilus ureaphilus PS0.</title>
        <authorList>
            <person name="Qin W."/>
            <person name="Zheng Y."/>
            <person name="Stahl D.A."/>
        </authorList>
    </citation>
    <scope>NUCLEOTIDE SEQUENCE [LARGE SCALE GENOMIC DNA]</scope>
    <source>
        <strain evidence="5 6">PS0</strain>
    </source>
</reference>
<dbReference type="InterPro" id="IPR052721">
    <property type="entry name" value="ET_Amicyanin"/>
</dbReference>
<dbReference type="GO" id="GO:0009055">
    <property type="term" value="F:electron transfer activity"/>
    <property type="evidence" value="ECO:0007669"/>
    <property type="project" value="InterPro"/>
</dbReference>
<keyword evidence="1" id="KW-0479">Metal-binding</keyword>
<evidence type="ECO:0000313" key="5">
    <source>
        <dbReference type="EMBL" id="QLH06838.1"/>
    </source>
</evidence>
<gene>
    <name evidence="5" type="ORF">C5F50_06920</name>
</gene>
<proteinExistence type="predicted"/>
<dbReference type="AlphaFoldDB" id="A0A7D5R6Z3"/>
<evidence type="ECO:0000313" key="6">
    <source>
        <dbReference type="Proteomes" id="UP000509478"/>
    </source>
</evidence>
<name>A0A7D5R6Z3_9ARCH</name>
<keyword evidence="3" id="KW-0472">Membrane</keyword>
<dbReference type="OrthoDB" id="11836at2157"/>
<evidence type="ECO:0000256" key="1">
    <source>
        <dbReference type="ARBA" id="ARBA00022723"/>
    </source>
</evidence>